<organism evidence="5 6">
    <name type="scientific">Aeromicrobium erythreum</name>
    <dbReference type="NCBI Taxonomy" id="2041"/>
    <lineage>
        <taxon>Bacteria</taxon>
        <taxon>Bacillati</taxon>
        <taxon>Actinomycetota</taxon>
        <taxon>Actinomycetes</taxon>
        <taxon>Propionibacteriales</taxon>
        <taxon>Nocardioidaceae</taxon>
        <taxon>Aeromicrobium</taxon>
    </lineage>
</organism>
<evidence type="ECO:0000313" key="5">
    <source>
        <dbReference type="EMBL" id="ALX03779.1"/>
    </source>
</evidence>
<dbReference type="Gene3D" id="3.60.21.10">
    <property type="match status" value="1"/>
</dbReference>
<dbReference type="PATRIC" id="fig|2041.4.peg.671"/>
<comment type="similarity">
    <text evidence="1 2">Belongs to the metallophosphoesterase superfamily. YfcE family.</text>
</comment>
<dbReference type="NCBIfam" id="TIGR00040">
    <property type="entry name" value="yfcE"/>
    <property type="match status" value="1"/>
</dbReference>
<dbReference type="EMBL" id="CP011502">
    <property type="protein sequence ID" value="ALX03779.1"/>
    <property type="molecule type" value="Genomic_DNA"/>
</dbReference>
<dbReference type="RefSeq" id="WP_067854574.1">
    <property type="nucleotide sequence ID" value="NZ_CP011502.1"/>
</dbReference>
<feature type="region of interest" description="Disordered" evidence="3">
    <location>
        <begin position="128"/>
        <end position="150"/>
    </location>
</feature>
<dbReference type="SUPFAM" id="SSF56300">
    <property type="entry name" value="Metallo-dependent phosphatases"/>
    <property type="match status" value="1"/>
</dbReference>
<evidence type="ECO:0000259" key="4">
    <source>
        <dbReference type="Pfam" id="PF12850"/>
    </source>
</evidence>
<evidence type="ECO:0000256" key="1">
    <source>
        <dbReference type="ARBA" id="ARBA00008950"/>
    </source>
</evidence>
<reference evidence="5 6" key="1">
    <citation type="journal article" date="1991" name="Int. J. Syst. Bacteriol.">
        <title>Description of the erythromycin-producing bacterium Arthrobacter sp. strain NRRL B-3381 as Aeromicrobium erythreum gen. nov., sp. nov.</title>
        <authorList>
            <person name="Miller E.S."/>
            <person name="Woese C.R."/>
            <person name="Brenner S."/>
        </authorList>
    </citation>
    <scope>NUCLEOTIDE SEQUENCE [LARGE SCALE GENOMIC DNA]</scope>
    <source>
        <strain evidence="5 6">AR18</strain>
    </source>
</reference>
<accession>A0A0U3KFJ2</accession>
<evidence type="ECO:0000256" key="3">
    <source>
        <dbReference type="SAM" id="MobiDB-lite"/>
    </source>
</evidence>
<name>A0A0U3KFJ2_9ACTN</name>
<evidence type="ECO:0000313" key="6">
    <source>
        <dbReference type="Proteomes" id="UP000067689"/>
    </source>
</evidence>
<dbReference type="AlphaFoldDB" id="A0A0U3KFJ2"/>
<dbReference type="GO" id="GO:0046872">
    <property type="term" value="F:metal ion binding"/>
    <property type="evidence" value="ECO:0007669"/>
    <property type="project" value="UniProtKB-KW"/>
</dbReference>
<dbReference type="KEGG" id="aer:AERYTH_03200"/>
<sequence length="171" mass="18684">MTSDRGRLVVGVVSDTHAPRFWKGMPERVAEELRDVDLVLHAGDVCRPSVLDELATLAPVHVVLGNNDGPDVAAWGAPETLELDLAGVRVAMIHDAGQKQGRVRRMRRRFPEADVVVFGHSHIPWDETDEAGPRILNPGSPTDKRRQPHGTVGRLVLADGAVESWTLVEVS</sequence>
<dbReference type="Proteomes" id="UP000067689">
    <property type="component" value="Chromosome"/>
</dbReference>
<feature type="domain" description="Calcineurin-like phosphoesterase" evidence="4">
    <location>
        <begin position="10"/>
        <end position="156"/>
    </location>
</feature>
<keyword evidence="6" id="KW-1185">Reference proteome</keyword>
<dbReference type="STRING" id="2041.AERYTH_03200"/>
<dbReference type="InterPro" id="IPR000979">
    <property type="entry name" value="Phosphodiesterase_MJ0936/Vps29"/>
</dbReference>
<comment type="cofactor">
    <cofactor evidence="2">
        <name>a divalent metal cation</name>
        <dbReference type="ChEBI" id="CHEBI:60240"/>
    </cofactor>
</comment>
<dbReference type="PANTHER" id="PTHR11124">
    <property type="entry name" value="VACUOLAR SORTING PROTEIN VPS29"/>
    <property type="match status" value="1"/>
</dbReference>
<gene>
    <name evidence="5" type="ORF">AERYTH_03200</name>
</gene>
<keyword evidence="2" id="KW-0479">Metal-binding</keyword>
<proteinExistence type="inferred from homology"/>
<dbReference type="EC" id="3.1.4.-" evidence="2"/>
<dbReference type="InterPro" id="IPR029052">
    <property type="entry name" value="Metallo-depent_PP-like"/>
</dbReference>
<dbReference type="InterPro" id="IPR024654">
    <property type="entry name" value="Calcineurin-like_PHP_lpxH"/>
</dbReference>
<dbReference type="GO" id="GO:0016787">
    <property type="term" value="F:hydrolase activity"/>
    <property type="evidence" value="ECO:0007669"/>
    <property type="project" value="UniProtKB-UniRule"/>
</dbReference>
<evidence type="ECO:0000256" key="2">
    <source>
        <dbReference type="RuleBase" id="RU362039"/>
    </source>
</evidence>
<protein>
    <recommendedName>
        <fullName evidence="2">Phosphoesterase</fullName>
        <ecNumber evidence="2">3.1.4.-</ecNumber>
    </recommendedName>
</protein>
<dbReference type="Pfam" id="PF12850">
    <property type="entry name" value="Metallophos_2"/>
    <property type="match status" value="1"/>
</dbReference>
<dbReference type="OrthoDB" id="9785951at2"/>